<dbReference type="Proteomes" id="UP001152888">
    <property type="component" value="Unassembled WGS sequence"/>
</dbReference>
<comment type="caution">
    <text evidence="2">The sequence shown here is derived from an EMBL/GenBank/DDBJ whole genome shotgun (WGS) entry which is preliminary data.</text>
</comment>
<keyword evidence="3" id="KW-1185">Reference proteome</keyword>
<dbReference type="AlphaFoldDB" id="A0A9P0JTM7"/>
<gene>
    <name evidence="2" type="ORF">ACAOBT_LOCUS3392</name>
</gene>
<reference evidence="2" key="1">
    <citation type="submission" date="2022-03" db="EMBL/GenBank/DDBJ databases">
        <authorList>
            <person name="Sayadi A."/>
        </authorList>
    </citation>
    <scope>NUCLEOTIDE SEQUENCE</scope>
</reference>
<name>A0A9P0JTM7_ACAOB</name>
<accession>A0A9P0JTM7</accession>
<organism evidence="2 3">
    <name type="scientific">Acanthoscelides obtectus</name>
    <name type="common">Bean weevil</name>
    <name type="synonym">Bruchus obtectus</name>
    <dbReference type="NCBI Taxonomy" id="200917"/>
    <lineage>
        <taxon>Eukaryota</taxon>
        <taxon>Metazoa</taxon>
        <taxon>Ecdysozoa</taxon>
        <taxon>Arthropoda</taxon>
        <taxon>Hexapoda</taxon>
        <taxon>Insecta</taxon>
        <taxon>Pterygota</taxon>
        <taxon>Neoptera</taxon>
        <taxon>Endopterygota</taxon>
        <taxon>Coleoptera</taxon>
        <taxon>Polyphaga</taxon>
        <taxon>Cucujiformia</taxon>
        <taxon>Chrysomeloidea</taxon>
        <taxon>Chrysomelidae</taxon>
        <taxon>Bruchinae</taxon>
        <taxon>Bruchini</taxon>
        <taxon>Acanthoscelides</taxon>
    </lineage>
</organism>
<proteinExistence type="predicted"/>
<feature type="compositionally biased region" description="Low complexity" evidence="1">
    <location>
        <begin position="17"/>
        <end position="30"/>
    </location>
</feature>
<evidence type="ECO:0000256" key="1">
    <source>
        <dbReference type="SAM" id="MobiDB-lite"/>
    </source>
</evidence>
<protein>
    <submittedName>
        <fullName evidence="2">Uncharacterized protein</fullName>
    </submittedName>
</protein>
<feature type="region of interest" description="Disordered" evidence="1">
    <location>
        <begin position="1"/>
        <end position="30"/>
    </location>
</feature>
<sequence length="53" mass="5922">MYLEAKGKRFPTRSHHLPGTGTLGPSGSTWTGRSCNLRSCRTQFGILHHRKVV</sequence>
<evidence type="ECO:0000313" key="2">
    <source>
        <dbReference type="EMBL" id="CAH1959825.1"/>
    </source>
</evidence>
<dbReference type="EMBL" id="CAKOFQ010006684">
    <property type="protein sequence ID" value="CAH1959825.1"/>
    <property type="molecule type" value="Genomic_DNA"/>
</dbReference>
<evidence type="ECO:0000313" key="3">
    <source>
        <dbReference type="Proteomes" id="UP001152888"/>
    </source>
</evidence>